<evidence type="ECO:0000313" key="8">
    <source>
        <dbReference type="EMBL" id="EPR77749.1"/>
    </source>
</evidence>
<evidence type="ECO:0000256" key="3">
    <source>
        <dbReference type="ARBA" id="ARBA00037742"/>
    </source>
</evidence>
<dbReference type="GO" id="GO:0016020">
    <property type="term" value="C:membrane"/>
    <property type="evidence" value="ECO:0007669"/>
    <property type="project" value="TreeGrafter"/>
</dbReference>
<feature type="binding site" evidence="6">
    <location>
        <begin position="169"/>
        <end position="173"/>
    </location>
    <ligand>
        <name>ATP</name>
        <dbReference type="ChEBI" id="CHEBI:30616"/>
    </ligand>
</feature>
<keyword evidence="6" id="KW-0067">ATP-binding</keyword>
<dbReference type="EMBL" id="ATCN01001304">
    <property type="protein sequence ID" value="EPR77749.1"/>
    <property type="molecule type" value="Genomic_DNA"/>
</dbReference>
<dbReference type="VEuPathDB" id="MicrosporidiaDB:SLOPH_2191"/>
<evidence type="ECO:0000256" key="4">
    <source>
        <dbReference type="ARBA" id="ARBA00038903"/>
    </source>
</evidence>
<name>S7XFD5_SPRLO</name>
<dbReference type="AlphaFoldDB" id="S7XFD5"/>
<keyword evidence="6" id="KW-0547">Nucleotide-binding</keyword>
<dbReference type="InterPro" id="IPR000407">
    <property type="entry name" value="GDA1_CD39_NTPase"/>
</dbReference>
<gene>
    <name evidence="8" type="ORF">SLOPH_2191</name>
</gene>
<dbReference type="Gene3D" id="3.30.420.150">
    <property type="entry name" value="Exopolyphosphatase. Domain 2"/>
    <property type="match status" value="1"/>
</dbReference>
<dbReference type="GO" id="GO:0009134">
    <property type="term" value="P:nucleoside diphosphate catabolic process"/>
    <property type="evidence" value="ECO:0007669"/>
    <property type="project" value="TreeGrafter"/>
</dbReference>
<dbReference type="PANTHER" id="PTHR11782:SF83">
    <property type="entry name" value="GUANOSINE-DIPHOSPHATASE"/>
    <property type="match status" value="1"/>
</dbReference>
<feature type="active site" description="Proton acceptor" evidence="5">
    <location>
        <position position="135"/>
    </location>
</feature>
<sequence>MYIFILYITMLLCNRYVGVLDGGSTGTRFFIFGFDNNGYILKSVWSERIFGGIAVMSENEIYNSIKPLLNHGEGYLFSNKINPRNVKIALNATAGVRLLSYNNQKKVMRAVKNVLRSSNFHVEDRETKVIPGGLEGIYMWETLYILNLYYNNENGNIHKKRFGVIEMGGASAQIAYKLKPRKKNELLLYSESFLGLGEVEALNNLENHKDFHKCKKDIKYCINIIEKILIEVAIPPEDLDQLDHIHLTGYLYWKLKKYFKNKDRIDTNLSEIKNKFTNACISNINTLNRTTGIYQVKENEACYSFLYIIKFLEYFNIQNNQKLIILKDVHGFPLEWTLARAFELLH</sequence>
<comment type="function">
    <text evidence="3">After transfer of sugars to endogenous macromolecular acceptors, the enzyme converts nucleoside diphosphates to nucleoside monophosphates which in turn exit the Golgi lumen in a coupled antiporter reaction, allowing entry of additional nucleotide sugar from the cytosol.</text>
</comment>
<dbReference type="EC" id="3.6.1.42" evidence="4"/>
<dbReference type="OrthoDB" id="6372431at2759"/>
<evidence type="ECO:0000256" key="5">
    <source>
        <dbReference type="PIRSR" id="PIRSR600407-1"/>
    </source>
</evidence>
<feature type="signal peptide" evidence="7">
    <location>
        <begin position="1"/>
        <end position="19"/>
    </location>
</feature>
<dbReference type="Proteomes" id="UP000014978">
    <property type="component" value="Unassembled WGS sequence"/>
</dbReference>
<dbReference type="STRING" id="1358809.S7XFD5"/>
<comment type="similarity">
    <text evidence="1">Belongs to the GDA1/CD39 NTPase family.</text>
</comment>
<organism evidence="8 9">
    <name type="scientific">Spraguea lophii (strain 42_110)</name>
    <name type="common">Microsporidian parasite</name>
    <dbReference type="NCBI Taxonomy" id="1358809"/>
    <lineage>
        <taxon>Eukaryota</taxon>
        <taxon>Fungi</taxon>
        <taxon>Fungi incertae sedis</taxon>
        <taxon>Microsporidia</taxon>
        <taxon>Spragueidae</taxon>
        <taxon>Spraguea</taxon>
    </lineage>
</organism>
<evidence type="ECO:0000313" key="9">
    <source>
        <dbReference type="Proteomes" id="UP000014978"/>
    </source>
</evidence>
<dbReference type="GO" id="GO:0004382">
    <property type="term" value="F:GDP phosphatase activity"/>
    <property type="evidence" value="ECO:0007669"/>
    <property type="project" value="UniProtKB-EC"/>
</dbReference>
<dbReference type="InParanoid" id="S7XFD5"/>
<dbReference type="Gene3D" id="3.30.420.40">
    <property type="match status" value="1"/>
</dbReference>
<keyword evidence="9" id="KW-1185">Reference proteome</keyword>
<dbReference type="PANTHER" id="PTHR11782">
    <property type="entry name" value="ADENOSINE/GUANOSINE DIPHOSPHATASE"/>
    <property type="match status" value="1"/>
</dbReference>
<dbReference type="CDD" id="cd24003">
    <property type="entry name" value="ASKHA_NBD_GDA1_CD39_NTPase"/>
    <property type="match status" value="1"/>
</dbReference>
<evidence type="ECO:0000256" key="1">
    <source>
        <dbReference type="ARBA" id="ARBA00009283"/>
    </source>
</evidence>
<keyword evidence="7" id="KW-0732">Signal</keyword>
<evidence type="ECO:0000256" key="7">
    <source>
        <dbReference type="SAM" id="SignalP"/>
    </source>
</evidence>
<proteinExistence type="inferred from homology"/>
<accession>S7XFD5</accession>
<evidence type="ECO:0000256" key="6">
    <source>
        <dbReference type="PIRSR" id="PIRSR600407-2"/>
    </source>
</evidence>
<reference evidence="9" key="1">
    <citation type="journal article" date="2013" name="PLoS Genet.">
        <title>The genome of Spraguea lophii and the basis of host-microsporidian interactions.</title>
        <authorList>
            <person name="Campbell S.E."/>
            <person name="Williams T.A."/>
            <person name="Yousuf A."/>
            <person name="Soanes D.M."/>
            <person name="Paszkiewicz K.H."/>
            <person name="Williams B.A.P."/>
        </authorList>
    </citation>
    <scope>NUCLEOTIDE SEQUENCE [LARGE SCALE GENOMIC DNA]</scope>
    <source>
        <strain evidence="9">42_110</strain>
    </source>
</reference>
<evidence type="ECO:0000256" key="2">
    <source>
        <dbReference type="ARBA" id="ARBA00022801"/>
    </source>
</evidence>
<dbReference type="OMA" id="QINTIFV"/>
<dbReference type="Pfam" id="PF01150">
    <property type="entry name" value="GDA1_CD39"/>
    <property type="match status" value="1"/>
</dbReference>
<dbReference type="GO" id="GO:0005524">
    <property type="term" value="F:ATP binding"/>
    <property type="evidence" value="ECO:0007669"/>
    <property type="project" value="UniProtKB-KW"/>
</dbReference>
<keyword evidence="2" id="KW-0378">Hydrolase</keyword>
<protein>
    <recommendedName>
        <fullName evidence="4">guanosine-diphosphatase</fullName>
        <ecNumber evidence="4">3.6.1.42</ecNumber>
    </recommendedName>
</protein>
<feature type="chain" id="PRO_5004559345" description="guanosine-diphosphatase" evidence="7">
    <location>
        <begin position="20"/>
        <end position="346"/>
    </location>
</feature>
<comment type="caution">
    <text evidence="8">The sequence shown here is derived from an EMBL/GenBank/DDBJ whole genome shotgun (WGS) entry which is preliminary data.</text>
</comment>
<dbReference type="HOGENOM" id="CLU_760693_0_0_1"/>